<evidence type="ECO:0000256" key="2">
    <source>
        <dbReference type="ARBA" id="ARBA00008072"/>
    </source>
</evidence>
<organism evidence="8 9">
    <name type="scientific">Naumannella cuiyingiana</name>
    <dbReference type="NCBI Taxonomy" id="1347891"/>
    <lineage>
        <taxon>Bacteria</taxon>
        <taxon>Bacillati</taxon>
        <taxon>Actinomycetota</taxon>
        <taxon>Actinomycetes</taxon>
        <taxon>Propionibacteriales</taxon>
        <taxon>Propionibacteriaceae</taxon>
        <taxon>Naumannella</taxon>
    </lineage>
</organism>
<dbReference type="Proteomes" id="UP000527616">
    <property type="component" value="Unassembled WGS sequence"/>
</dbReference>
<accession>A0A7Z0IK06</accession>
<dbReference type="InterPro" id="IPR036291">
    <property type="entry name" value="NAD(P)-bd_dom_sf"/>
</dbReference>
<feature type="domain" description="Enoyl reductase (ER)" evidence="7">
    <location>
        <begin position="19"/>
        <end position="345"/>
    </location>
</feature>
<keyword evidence="4 6" id="KW-0862">Zinc</keyword>
<dbReference type="GO" id="GO:0008270">
    <property type="term" value="F:zinc ion binding"/>
    <property type="evidence" value="ECO:0007669"/>
    <property type="project" value="InterPro"/>
</dbReference>
<evidence type="ECO:0000313" key="8">
    <source>
        <dbReference type="EMBL" id="NYI70011.1"/>
    </source>
</evidence>
<keyword evidence="9" id="KW-1185">Reference proteome</keyword>
<evidence type="ECO:0000256" key="5">
    <source>
        <dbReference type="ARBA" id="ARBA00023002"/>
    </source>
</evidence>
<evidence type="ECO:0000313" key="9">
    <source>
        <dbReference type="Proteomes" id="UP000527616"/>
    </source>
</evidence>
<gene>
    <name evidence="8" type="ORF">GGQ54_000571</name>
</gene>
<evidence type="ECO:0000256" key="6">
    <source>
        <dbReference type="RuleBase" id="RU361277"/>
    </source>
</evidence>
<dbReference type="SMART" id="SM00829">
    <property type="entry name" value="PKS_ER"/>
    <property type="match status" value="1"/>
</dbReference>
<comment type="similarity">
    <text evidence="2 6">Belongs to the zinc-containing alcohol dehydrogenase family.</text>
</comment>
<dbReference type="PROSITE" id="PS00059">
    <property type="entry name" value="ADH_ZINC"/>
    <property type="match status" value="1"/>
</dbReference>
<dbReference type="InterPro" id="IPR013149">
    <property type="entry name" value="ADH-like_C"/>
</dbReference>
<evidence type="ECO:0000256" key="1">
    <source>
        <dbReference type="ARBA" id="ARBA00001947"/>
    </source>
</evidence>
<name>A0A7Z0IK06_9ACTN</name>
<evidence type="ECO:0000256" key="3">
    <source>
        <dbReference type="ARBA" id="ARBA00022723"/>
    </source>
</evidence>
<dbReference type="InterPro" id="IPR020843">
    <property type="entry name" value="ER"/>
</dbReference>
<dbReference type="GO" id="GO:0003939">
    <property type="term" value="F:L-iditol 2-dehydrogenase (NAD+) activity"/>
    <property type="evidence" value="ECO:0007669"/>
    <property type="project" value="UniProtKB-EC"/>
</dbReference>
<dbReference type="AlphaFoldDB" id="A0A7Z0IK06"/>
<dbReference type="InterPro" id="IPR011032">
    <property type="entry name" value="GroES-like_sf"/>
</dbReference>
<dbReference type="InterPro" id="IPR002328">
    <property type="entry name" value="ADH_Zn_CS"/>
</dbReference>
<reference evidence="8 9" key="1">
    <citation type="submission" date="2020-07" db="EMBL/GenBank/DDBJ databases">
        <title>Sequencing the genomes of 1000 actinobacteria strains.</title>
        <authorList>
            <person name="Klenk H.-P."/>
        </authorList>
    </citation>
    <scope>NUCLEOTIDE SEQUENCE [LARGE SCALE GENOMIC DNA]</scope>
    <source>
        <strain evidence="8 9">DSM 103164</strain>
    </source>
</reference>
<dbReference type="InterPro" id="IPR013154">
    <property type="entry name" value="ADH-like_N"/>
</dbReference>
<protein>
    <submittedName>
        <fullName evidence="8">L-iditol 2-dehydrogenase</fullName>
        <ecNumber evidence="8">1.1.1.14</ecNumber>
    </submittedName>
</protein>
<comment type="cofactor">
    <cofactor evidence="1 6">
        <name>Zn(2+)</name>
        <dbReference type="ChEBI" id="CHEBI:29105"/>
    </cofactor>
</comment>
<evidence type="ECO:0000256" key="4">
    <source>
        <dbReference type="ARBA" id="ARBA00022833"/>
    </source>
</evidence>
<dbReference type="Gene3D" id="3.90.180.10">
    <property type="entry name" value="Medium-chain alcohol dehydrogenases, catalytic domain"/>
    <property type="match status" value="1"/>
</dbReference>
<dbReference type="CDD" id="cd05285">
    <property type="entry name" value="sorbitol_DH"/>
    <property type="match status" value="1"/>
</dbReference>
<dbReference type="Pfam" id="PF00107">
    <property type="entry name" value="ADH_zinc_N"/>
    <property type="match status" value="1"/>
</dbReference>
<dbReference type="InterPro" id="IPR045306">
    <property type="entry name" value="SDH-like"/>
</dbReference>
<dbReference type="SUPFAM" id="SSF51735">
    <property type="entry name" value="NAD(P)-binding Rossmann-fold domains"/>
    <property type="match status" value="1"/>
</dbReference>
<keyword evidence="3 6" id="KW-0479">Metal-binding</keyword>
<dbReference type="RefSeq" id="WP_179444010.1">
    <property type="nucleotide sequence ID" value="NZ_JACBZS010000001.1"/>
</dbReference>
<evidence type="ECO:0000259" key="7">
    <source>
        <dbReference type="SMART" id="SM00829"/>
    </source>
</evidence>
<proteinExistence type="inferred from homology"/>
<dbReference type="EC" id="1.1.1.14" evidence="8"/>
<dbReference type="PANTHER" id="PTHR43161:SF9">
    <property type="entry name" value="SORBITOL DEHYDROGENASE"/>
    <property type="match status" value="1"/>
</dbReference>
<dbReference type="Pfam" id="PF08240">
    <property type="entry name" value="ADH_N"/>
    <property type="match status" value="1"/>
</dbReference>
<dbReference type="SUPFAM" id="SSF50129">
    <property type="entry name" value="GroES-like"/>
    <property type="match status" value="1"/>
</dbReference>
<dbReference type="Gene3D" id="3.40.50.720">
    <property type="entry name" value="NAD(P)-binding Rossmann-like Domain"/>
    <property type="match status" value="1"/>
</dbReference>
<comment type="caution">
    <text evidence="8">The sequence shown here is derived from an EMBL/GenBank/DDBJ whole genome shotgun (WGS) entry which is preliminary data.</text>
</comment>
<dbReference type="PANTHER" id="PTHR43161">
    <property type="entry name" value="SORBITOL DEHYDROGENASE"/>
    <property type="match status" value="1"/>
</dbReference>
<sequence>MSTTAPEIPDRMRANVLTGKRSMEMQERPVPTPGPGEVLIKVRTVGVCGSDVHYYTDGRIGDMIVDGPLVLGHEVSGVIAAVGPGVDEGRVGERVAIEPQRPCRVCRACTTGHLNLCPEMKFYATPPIDGAFAEYVTAPAEFAFAVPDTLSDAAAALLEPLSVGLWACRKAGIGPGDRVLITGAGPIGALAAVAARSYGAAEVIVTDPVASRRERIAAFGATATHDPAAADFAPETLAVDAFIECSGATPAMLAGLRALRRGGTAVMVGMGADEMTLPVQLIARNELVLTGIFRYVDTWPTAIAIAGQPDVDLDALVTAEFALEDAESALNADADPLSMKSCVVVSRG</sequence>
<keyword evidence="5 8" id="KW-0560">Oxidoreductase</keyword>
<dbReference type="EMBL" id="JACBZS010000001">
    <property type="protein sequence ID" value="NYI70011.1"/>
    <property type="molecule type" value="Genomic_DNA"/>
</dbReference>